<evidence type="ECO:0008006" key="3">
    <source>
        <dbReference type="Google" id="ProtNLM"/>
    </source>
</evidence>
<organism evidence="1 2">
    <name type="scientific">Phanerochaete carnosa (strain HHB-10118-sp)</name>
    <name type="common">White-rot fungus</name>
    <name type="synonym">Peniophora carnosa</name>
    <dbReference type="NCBI Taxonomy" id="650164"/>
    <lineage>
        <taxon>Eukaryota</taxon>
        <taxon>Fungi</taxon>
        <taxon>Dikarya</taxon>
        <taxon>Basidiomycota</taxon>
        <taxon>Agaricomycotina</taxon>
        <taxon>Agaricomycetes</taxon>
        <taxon>Polyporales</taxon>
        <taxon>Phanerochaetaceae</taxon>
        <taxon>Phanerochaete</taxon>
    </lineage>
</organism>
<proteinExistence type="predicted"/>
<reference evidence="1 2" key="1">
    <citation type="journal article" date="2012" name="BMC Genomics">
        <title>Comparative genomics of the white-rot fungi, Phanerochaete carnosa and P. chrysosporium, to elucidate the genetic basis of the distinct wood types they colonize.</title>
        <authorList>
            <person name="Suzuki H."/>
            <person name="MacDonald J."/>
            <person name="Syed K."/>
            <person name="Salamov A."/>
            <person name="Hori C."/>
            <person name="Aerts A."/>
            <person name="Henrissat B."/>
            <person name="Wiebenga A."/>
            <person name="vanKuyk P.A."/>
            <person name="Barry K."/>
            <person name="Lindquist E."/>
            <person name="LaButti K."/>
            <person name="Lapidus A."/>
            <person name="Lucas S."/>
            <person name="Coutinho P."/>
            <person name="Gong Y."/>
            <person name="Samejima M."/>
            <person name="Mahadevan R."/>
            <person name="Abou-Zaid M."/>
            <person name="de Vries R.P."/>
            <person name="Igarashi K."/>
            <person name="Yadav J.S."/>
            <person name="Grigoriev I.V."/>
            <person name="Master E.R."/>
        </authorList>
    </citation>
    <scope>NUCLEOTIDE SEQUENCE [LARGE SCALE GENOMIC DNA]</scope>
    <source>
        <strain evidence="1 2">HHB-10118-sp</strain>
    </source>
</reference>
<sequence>MGRKLTIVSRGRMQLARFLGPSSPTGTAAASNVVSLVACSVHLEQVVTPVCSSCTTPTLPQELWDMVIDYLHDDRITLLTCSIVCRSWLPSSLLHLDGHIRVQIPFMEPVTDGPYNLKQCDTDILARVSRPQHVSSLTIKWNTSKRDPPRPRLHPHYSIILHNNLSLAIQAMPNLVSLTMIGLRIRYPRHPPESKDVVHFFQAALQLPRLREITMVGATLAEYPDVPHLSPDVEVAPSLEKVSIRESAMNGITLAWLYSLLLQTKDPRRSSTSLRHLDIPSSFLSFSMQGHFSWYTSLLLSLGHGLHHLGLQFGPVHGANGQTESILTHPGVLRYLFRHGRLAKACPDYSAFLGALSRCVNVRFLDLFLHGPDQAAVAKAVFEYLTTLPNTPPITEVGIALRMPCVDTKDRRRALSRATAALRALDSLLCGLGQVRCVTIRPTLTGGGMYTTGESNSSEARRACEGAGLLWKHLPKLRKRGILRME</sequence>
<dbReference type="HOGENOM" id="CLU_561513_0_0_1"/>
<dbReference type="InParanoid" id="K5VX41"/>
<gene>
    <name evidence="1" type="ORF">PHACADRAFT_263407</name>
</gene>
<dbReference type="EMBL" id="JH930477">
    <property type="protein sequence ID" value="EKM51345.1"/>
    <property type="molecule type" value="Genomic_DNA"/>
</dbReference>
<dbReference type="SUPFAM" id="SSF81383">
    <property type="entry name" value="F-box domain"/>
    <property type="match status" value="1"/>
</dbReference>
<dbReference type="OrthoDB" id="2977329at2759"/>
<dbReference type="GeneID" id="18918547"/>
<evidence type="ECO:0000313" key="1">
    <source>
        <dbReference type="EMBL" id="EKM51345.1"/>
    </source>
</evidence>
<dbReference type="KEGG" id="pco:PHACADRAFT_263407"/>
<evidence type="ECO:0000313" key="2">
    <source>
        <dbReference type="Proteomes" id="UP000008370"/>
    </source>
</evidence>
<accession>K5VX41</accession>
<dbReference type="InterPro" id="IPR036047">
    <property type="entry name" value="F-box-like_dom_sf"/>
</dbReference>
<name>K5VX41_PHACS</name>
<protein>
    <recommendedName>
        <fullName evidence="3">F-box domain-containing protein</fullName>
    </recommendedName>
</protein>
<dbReference type="AlphaFoldDB" id="K5VX41"/>
<keyword evidence="2" id="KW-1185">Reference proteome</keyword>
<dbReference type="Proteomes" id="UP000008370">
    <property type="component" value="Unassembled WGS sequence"/>
</dbReference>
<dbReference type="RefSeq" id="XP_007400489.1">
    <property type="nucleotide sequence ID" value="XM_007400427.1"/>
</dbReference>